<evidence type="ECO:0000313" key="5">
    <source>
        <dbReference type="Proteomes" id="UP000464718"/>
    </source>
</evidence>
<evidence type="ECO:0000313" key="4">
    <source>
        <dbReference type="Proteomes" id="UP000321504"/>
    </source>
</evidence>
<evidence type="ECO:0000313" key="3">
    <source>
        <dbReference type="EMBL" id="TXN17720.1"/>
    </source>
</evidence>
<accession>A0A2R9VTR6</accession>
<organism evidence="1">
    <name type="scientific">Vibrio parahaemolyticus</name>
    <dbReference type="NCBI Taxonomy" id="670"/>
    <lineage>
        <taxon>Bacteria</taxon>
        <taxon>Pseudomonadati</taxon>
        <taxon>Pseudomonadota</taxon>
        <taxon>Gammaproteobacteria</taxon>
        <taxon>Vibrionales</taxon>
        <taxon>Vibrionaceae</taxon>
        <taxon>Vibrio</taxon>
    </lineage>
</organism>
<dbReference type="AlphaFoldDB" id="A0A2R9VTR6"/>
<evidence type="ECO:0000313" key="1">
    <source>
        <dbReference type="EMBL" id="HAS6676102.1"/>
    </source>
</evidence>
<protein>
    <submittedName>
        <fullName evidence="1">Uncharacterized protein</fullName>
    </submittedName>
</protein>
<proteinExistence type="predicted"/>
<reference evidence="3 4" key="3">
    <citation type="submission" date="2019-08" db="EMBL/GenBank/DDBJ databases">
        <title>Emerging of two pre-pandemic pathogenic O4:KUT lineages of Vibrio parahaemolyticus in coastal eastern China.</title>
        <authorList>
            <person name="Yu H."/>
        </authorList>
    </citation>
    <scope>NUCLEOTIDE SEQUENCE [LARGE SCALE GENOMIC DNA]</scope>
    <source>
        <strain evidence="3 4">HZ17-383</strain>
    </source>
</reference>
<dbReference type="Proteomes" id="UP000856022">
    <property type="component" value="Unassembled WGS sequence"/>
</dbReference>
<reference evidence="2 5" key="2">
    <citation type="submission" date="2018-12" db="EMBL/GenBank/DDBJ databases">
        <title>Genomic insights into the evolutionary origins and pathogenicity of five Vibrio parahaemolyticus strains isolated from the shrimp with acute hepatopancreatic necrosis disease (AHPND).</title>
        <authorList>
            <person name="Yang Q."/>
            <person name="Dong X."/>
            <person name="Xie G."/>
            <person name="Fu S."/>
            <person name="Zou P."/>
            <person name="Sun J."/>
            <person name="Wang Y."/>
            <person name="Huang J."/>
        </authorList>
    </citation>
    <scope>NUCLEOTIDE SEQUENCE [LARGE SCALE GENOMIC DNA]</scope>
    <source>
        <strain evidence="2 5">20160303005-1</strain>
    </source>
</reference>
<sequence>MRLFTVNMTVVLNKSNKMLVSYAFRIGIE</sequence>
<dbReference type="EMBL" id="VRMQ01000001">
    <property type="protein sequence ID" value="TXN17720.1"/>
    <property type="molecule type" value="Genomic_DNA"/>
</dbReference>
<dbReference type="EMBL" id="DACQKT010000002">
    <property type="protein sequence ID" value="HAS6676102.1"/>
    <property type="molecule type" value="Genomic_DNA"/>
</dbReference>
<reference evidence="1" key="1">
    <citation type="journal article" date="2018" name="Genome Biol.">
        <title>SKESA: strategic k-mer extension for scrupulous assemblies.</title>
        <authorList>
            <person name="Souvorov A."/>
            <person name="Agarwala R."/>
            <person name="Lipman D.J."/>
        </authorList>
    </citation>
    <scope>NUCLEOTIDE SEQUENCE</scope>
    <source>
        <strain evidence="1">1930</strain>
    </source>
</reference>
<evidence type="ECO:0000313" key="2">
    <source>
        <dbReference type="EMBL" id="QHH12139.1"/>
    </source>
</evidence>
<dbReference type="Proteomes" id="UP000464718">
    <property type="component" value="Chromosome ii"/>
</dbReference>
<dbReference type="EMBL" id="CP034299">
    <property type="protein sequence ID" value="QHH12139.1"/>
    <property type="molecule type" value="Genomic_DNA"/>
</dbReference>
<name>A0A2R9VTR6_VIBPH</name>
<dbReference type="Proteomes" id="UP000321504">
    <property type="component" value="Unassembled WGS sequence"/>
</dbReference>
<gene>
    <name evidence="2" type="ORF">EHC69_22890</name>
    <name evidence="3" type="ORF">FVP01_01640</name>
    <name evidence="1" type="ORF">I7278_04665</name>
</gene>
<reference evidence="1" key="4">
    <citation type="submission" date="2019-12" db="EMBL/GenBank/DDBJ databases">
        <authorList>
            <consortium name="NCBI Pathogen Detection Project"/>
        </authorList>
    </citation>
    <scope>NUCLEOTIDE SEQUENCE</scope>
    <source>
        <strain evidence="1">1930</strain>
    </source>
</reference>